<dbReference type="InterPro" id="IPR057744">
    <property type="entry name" value="OTAase-like"/>
</dbReference>
<dbReference type="Pfam" id="PF01979">
    <property type="entry name" value="Amidohydro_1"/>
    <property type="match status" value="1"/>
</dbReference>
<accession>A0ABT6ZMJ6</accession>
<name>A0ABT6ZMJ6_9ACTN</name>
<gene>
    <name evidence="2" type="ORF">QJ043_09330</name>
</gene>
<proteinExistence type="predicted"/>
<dbReference type="SUPFAM" id="SSF51556">
    <property type="entry name" value="Metallo-dependent hydrolases"/>
    <property type="match status" value="1"/>
</dbReference>
<feature type="domain" description="Amidohydrolase-related" evidence="1">
    <location>
        <begin position="65"/>
        <end position="412"/>
    </location>
</feature>
<sequence>MGSTLFPTYHAFRNCTLLDGTRKMRPQEHMSVIWCEDSGTIDAVLPDEDAQYPTGMGVWDLGGRFVTPGLVNLHAHLAGGGKPASSGDNAALVAKISQVPMSDRIGSMLMDGNLREAVQAGVTCVRSAGDPLWGDIRLRDRLDKKGSAPKLVAAGWGITPTRGHGAGLVAREAETVDDARRQVREIVEHGADVVKLFITGGVYDADAPDTPGRVLMSQEMADAIVEETHQLGLPTMAHVESSDGVRRALLAGVDSIEHGAPLDDEMLRLFKKNGAGRASTLTCTLSPAVPFCTMPAEKTHSEPAVKACADQVFDGMVECARQALRAGVTVGLGTDAGCPYISHGDLWRELVYFDALVAHDPALTLHTATLGNARIIGLEEKLGSIAPGKQADMIVLEKNPLEDLSALRAPFHVVARGRIIEHPRPKRDPALQADLDAAMAQVLAKAEERGTLVP</sequence>
<dbReference type="Gene3D" id="3.20.20.140">
    <property type="entry name" value="Metal-dependent hydrolases"/>
    <property type="match status" value="1"/>
</dbReference>
<dbReference type="Gene3D" id="2.30.40.10">
    <property type="entry name" value="Urease, subunit C, domain 1"/>
    <property type="match status" value="1"/>
</dbReference>
<dbReference type="PANTHER" id="PTHR43135:SF3">
    <property type="entry name" value="ALPHA-D-RIBOSE 1-METHYLPHOSPHONATE 5-TRIPHOSPHATE DIPHOSPHATASE"/>
    <property type="match status" value="1"/>
</dbReference>
<dbReference type="SUPFAM" id="SSF51338">
    <property type="entry name" value="Composite domain of metallo-dependent hydrolases"/>
    <property type="match status" value="1"/>
</dbReference>
<dbReference type="InterPro" id="IPR006680">
    <property type="entry name" value="Amidohydro-rel"/>
</dbReference>
<dbReference type="EMBL" id="JASJEX010000005">
    <property type="protein sequence ID" value="MDJ1130276.1"/>
    <property type="molecule type" value="Genomic_DNA"/>
</dbReference>
<protein>
    <submittedName>
        <fullName evidence="2">Amidohydrolase family protein</fullName>
    </submittedName>
</protein>
<dbReference type="Proteomes" id="UP001431693">
    <property type="component" value="Unassembled WGS sequence"/>
</dbReference>
<organism evidence="2 3">
    <name type="scientific">Kribbibacterium absianum</name>
    <dbReference type="NCBI Taxonomy" id="3044210"/>
    <lineage>
        <taxon>Bacteria</taxon>
        <taxon>Bacillati</taxon>
        <taxon>Actinomycetota</taxon>
        <taxon>Coriobacteriia</taxon>
        <taxon>Coriobacteriales</taxon>
        <taxon>Kribbibacteriaceae</taxon>
        <taxon>Kribbibacterium</taxon>
    </lineage>
</organism>
<comment type="caution">
    <text evidence="2">The sequence shown here is derived from an EMBL/GenBank/DDBJ whole genome shotgun (WGS) entry which is preliminary data.</text>
</comment>
<evidence type="ECO:0000313" key="2">
    <source>
        <dbReference type="EMBL" id="MDJ1130276.1"/>
    </source>
</evidence>
<evidence type="ECO:0000259" key="1">
    <source>
        <dbReference type="Pfam" id="PF01979"/>
    </source>
</evidence>
<dbReference type="InterPro" id="IPR011059">
    <property type="entry name" value="Metal-dep_hydrolase_composite"/>
</dbReference>
<reference evidence="2" key="1">
    <citation type="submission" date="2023-05" db="EMBL/GenBank/DDBJ databases">
        <title>[olsenella] sp. nov., isolated from a pig farm feces dump.</title>
        <authorList>
            <person name="Chang Y.-H."/>
        </authorList>
    </citation>
    <scope>NUCLEOTIDE SEQUENCE</scope>
    <source>
        <strain evidence="2">YH-ols2217</strain>
    </source>
</reference>
<dbReference type="InterPro" id="IPR051781">
    <property type="entry name" value="Metallo-dep_Hydrolase"/>
</dbReference>
<keyword evidence="3" id="KW-1185">Reference proteome</keyword>
<dbReference type="InterPro" id="IPR032466">
    <property type="entry name" value="Metal_Hydrolase"/>
</dbReference>
<dbReference type="RefSeq" id="WP_283713485.1">
    <property type="nucleotide sequence ID" value="NZ_JASJEW010000004.1"/>
</dbReference>
<dbReference type="CDD" id="cd01299">
    <property type="entry name" value="Met_dep_hydrolase_A"/>
    <property type="match status" value="1"/>
</dbReference>
<evidence type="ECO:0000313" key="3">
    <source>
        <dbReference type="Proteomes" id="UP001431693"/>
    </source>
</evidence>
<dbReference type="PANTHER" id="PTHR43135">
    <property type="entry name" value="ALPHA-D-RIBOSE 1-METHYLPHOSPHONATE 5-TRIPHOSPHATE DIPHOSPHATASE"/>
    <property type="match status" value="1"/>
</dbReference>